<proteinExistence type="predicted"/>
<keyword evidence="2" id="KW-1185">Reference proteome</keyword>
<gene>
    <name evidence="1" type="ORF">SAMN05444170_1437</name>
</gene>
<dbReference type="Proteomes" id="UP000184096">
    <property type="component" value="Chromosome I"/>
</dbReference>
<evidence type="ECO:0000313" key="1">
    <source>
        <dbReference type="EMBL" id="SHN68819.1"/>
    </source>
</evidence>
<sequence>MLITLVAILCNSSQLCLEKVVTNSEQSSITMAGCQMNAQAGIADWLAHGPYQDWKLQGYRCVVGTYVPRHEA</sequence>
<dbReference type="OrthoDB" id="8240177at2"/>
<name>A0A1M7TDJ2_9BRAD</name>
<dbReference type="RefSeq" id="WP_072817280.1">
    <property type="nucleotide sequence ID" value="NZ_LT670849.1"/>
</dbReference>
<accession>A0A1M7TDJ2</accession>
<reference evidence="2" key="1">
    <citation type="submission" date="2016-11" db="EMBL/GenBank/DDBJ databases">
        <authorList>
            <person name="Varghese N."/>
            <person name="Submissions S."/>
        </authorList>
    </citation>
    <scope>NUCLEOTIDE SEQUENCE [LARGE SCALE GENOMIC DNA]</scope>
    <source>
        <strain evidence="2">GAS401</strain>
    </source>
</reference>
<evidence type="ECO:0000313" key="2">
    <source>
        <dbReference type="Proteomes" id="UP000184096"/>
    </source>
</evidence>
<dbReference type="AlphaFoldDB" id="A0A1M7TDJ2"/>
<protein>
    <recommendedName>
        <fullName evidence="3">Secreted protein</fullName>
    </recommendedName>
</protein>
<organism evidence="1 2">
    <name type="scientific">Bradyrhizobium erythrophlei</name>
    <dbReference type="NCBI Taxonomy" id="1437360"/>
    <lineage>
        <taxon>Bacteria</taxon>
        <taxon>Pseudomonadati</taxon>
        <taxon>Pseudomonadota</taxon>
        <taxon>Alphaproteobacteria</taxon>
        <taxon>Hyphomicrobiales</taxon>
        <taxon>Nitrobacteraceae</taxon>
        <taxon>Bradyrhizobium</taxon>
    </lineage>
</organism>
<evidence type="ECO:0008006" key="3">
    <source>
        <dbReference type="Google" id="ProtNLM"/>
    </source>
</evidence>
<dbReference type="EMBL" id="LT670849">
    <property type="protein sequence ID" value="SHN68819.1"/>
    <property type="molecule type" value="Genomic_DNA"/>
</dbReference>